<sequence length="149" mass="16684">MDDQNLDLDCESMLQALTFYNKIIEHSDSKDFKKGLKKIYQALITEAIAKEFKNNLPVAKATTTITKSGNKSFAAAVAKTNPIRKDPQPLPKPKAPPKRQHLAVVKPVNDQSSSANTRNYLQKNIDINRLKIGVKKVSPLKTVAFLLRR</sequence>
<dbReference type="Proteomes" id="UP001054945">
    <property type="component" value="Unassembled WGS sequence"/>
</dbReference>
<gene>
    <name evidence="2" type="ORF">CEXT_526931</name>
</gene>
<name>A0AAV4VDF3_CAEEX</name>
<dbReference type="EMBL" id="BPLR01014252">
    <property type="protein sequence ID" value="GIY67530.1"/>
    <property type="molecule type" value="Genomic_DNA"/>
</dbReference>
<organism evidence="2 3">
    <name type="scientific">Caerostris extrusa</name>
    <name type="common">Bark spider</name>
    <name type="synonym">Caerostris bankana</name>
    <dbReference type="NCBI Taxonomy" id="172846"/>
    <lineage>
        <taxon>Eukaryota</taxon>
        <taxon>Metazoa</taxon>
        <taxon>Ecdysozoa</taxon>
        <taxon>Arthropoda</taxon>
        <taxon>Chelicerata</taxon>
        <taxon>Arachnida</taxon>
        <taxon>Araneae</taxon>
        <taxon>Araneomorphae</taxon>
        <taxon>Entelegynae</taxon>
        <taxon>Araneoidea</taxon>
        <taxon>Araneidae</taxon>
        <taxon>Caerostris</taxon>
    </lineage>
</organism>
<dbReference type="AlphaFoldDB" id="A0AAV4VDF3"/>
<evidence type="ECO:0000313" key="2">
    <source>
        <dbReference type="EMBL" id="GIY67530.1"/>
    </source>
</evidence>
<accession>A0AAV4VDF3</accession>
<feature type="region of interest" description="Disordered" evidence="1">
    <location>
        <begin position="79"/>
        <end position="100"/>
    </location>
</feature>
<evidence type="ECO:0000313" key="3">
    <source>
        <dbReference type="Proteomes" id="UP001054945"/>
    </source>
</evidence>
<proteinExistence type="predicted"/>
<keyword evidence="3" id="KW-1185">Reference proteome</keyword>
<comment type="caution">
    <text evidence="2">The sequence shown here is derived from an EMBL/GenBank/DDBJ whole genome shotgun (WGS) entry which is preliminary data.</text>
</comment>
<evidence type="ECO:0000256" key="1">
    <source>
        <dbReference type="SAM" id="MobiDB-lite"/>
    </source>
</evidence>
<protein>
    <submittedName>
        <fullName evidence="2">Uncharacterized protein</fullName>
    </submittedName>
</protein>
<reference evidence="2 3" key="1">
    <citation type="submission" date="2021-06" db="EMBL/GenBank/DDBJ databases">
        <title>Caerostris extrusa draft genome.</title>
        <authorList>
            <person name="Kono N."/>
            <person name="Arakawa K."/>
        </authorList>
    </citation>
    <scope>NUCLEOTIDE SEQUENCE [LARGE SCALE GENOMIC DNA]</scope>
</reference>